<keyword evidence="4" id="KW-0378">Hydrolase</keyword>
<feature type="compositionally biased region" description="Basic and acidic residues" evidence="10">
    <location>
        <begin position="531"/>
        <end position="561"/>
    </location>
</feature>
<evidence type="ECO:0000256" key="1">
    <source>
        <dbReference type="ARBA" id="ARBA00004123"/>
    </source>
</evidence>
<keyword evidence="13" id="KW-1185">Reference proteome</keyword>
<evidence type="ECO:0000256" key="6">
    <source>
        <dbReference type="ARBA" id="ARBA00023015"/>
    </source>
</evidence>
<evidence type="ECO:0000256" key="8">
    <source>
        <dbReference type="ARBA" id="ARBA00023242"/>
    </source>
</evidence>
<name>A0A4S2N7W5_9PEZI</name>
<sequence length="597" mass="66259">MANAAAPVDPPSLNGTNNKRVAYFYDSDVGNYAYVAGHPMKPHRIRMTHSLIMNYGLYKKMEIYRAKPATKQEMCQFHTDEYIDFLSKVTPDNMDQYAKEQGKYNVGDDCPVFDGLFEFCGISGGGSMEGAARLNRGKCDIAINWAGGLHHAKKSEASGFCYLNDIVLGIIELLRYKQRVLYIDIDVHHGDGVEEAFYTTDRVMTCSFHKYGEYFPGTGELRDIGVGAGKYYAVNFPLRDGITDDTYKSVFEPVVRAIMEFYQPEAVVLQCGADSLSGDRLGCFNLSMHGHANCVNFVKSFNLPTLVLGGGGYTMRNVSRAWCYETGVCVGQRVGPQLPYSDFYEYFGPDYELNVRPSNMENLNSREYLEKIKVQVLSNLERTRHTPSVQMTDVGKGTTEHQEEQDAMLDDLDEDTVGMDRRSTQRQWERRVEKEGELSDSEDEDLAENLGVRKNGFEGPKRRRNEHNFGMDSASASGAATPQGSGSDGDKNPATALGYQGEHDAELEALAKEDIDAKDDDGDVEMGDDSEDKKEDESIAAHIEEVEMKDADAPLNEDKNEAAQTGELKSQPEAAVPSAEEAKTDTPSIESSKDTTA</sequence>
<evidence type="ECO:0000256" key="4">
    <source>
        <dbReference type="ARBA" id="ARBA00022801"/>
    </source>
</evidence>
<keyword evidence="3" id="KW-0678">Repressor</keyword>
<dbReference type="FunCoup" id="A0A4S2N7W5">
    <property type="interactions" value="1027"/>
</dbReference>
<dbReference type="Pfam" id="PF00850">
    <property type="entry name" value="Hist_deacetyl"/>
    <property type="match status" value="1"/>
</dbReference>
<reference evidence="12 13" key="1">
    <citation type="submission" date="2019-04" db="EMBL/GenBank/DDBJ databases">
        <title>Comparative genomics and transcriptomics to analyze fruiting body development in filamentous ascomycetes.</title>
        <authorList>
            <consortium name="DOE Joint Genome Institute"/>
            <person name="Lutkenhaus R."/>
            <person name="Traeger S."/>
            <person name="Breuer J."/>
            <person name="Kuo A."/>
            <person name="Lipzen A."/>
            <person name="Pangilinan J."/>
            <person name="Dilworth D."/>
            <person name="Sandor L."/>
            <person name="Poggeler S."/>
            <person name="Barry K."/>
            <person name="Grigoriev I.V."/>
            <person name="Nowrousian M."/>
        </authorList>
    </citation>
    <scope>NUCLEOTIDE SEQUENCE [LARGE SCALE GENOMIC DNA]</scope>
    <source>
        <strain evidence="12 13">CBS 389.68</strain>
    </source>
</reference>
<dbReference type="GO" id="GO:0032221">
    <property type="term" value="C:Rpd3S complex"/>
    <property type="evidence" value="ECO:0007669"/>
    <property type="project" value="UniProtKB-ARBA"/>
</dbReference>
<keyword evidence="8" id="KW-0539">Nucleus</keyword>
<evidence type="ECO:0000256" key="9">
    <source>
        <dbReference type="ARBA" id="ARBA00061569"/>
    </source>
</evidence>
<feature type="compositionally biased region" description="Polar residues" evidence="10">
    <location>
        <begin position="474"/>
        <end position="485"/>
    </location>
</feature>
<dbReference type="PANTHER" id="PTHR10625:SF10">
    <property type="entry name" value="HISTONE DEACETYLASE HDAC1"/>
    <property type="match status" value="1"/>
</dbReference>
<dbReference type="GO" id="GO:0033698">
    <property type="term" value="C:Rpd3L complex"/>
    <property type="evidence" value="ECO:0007669"/>
    <property type="project" value="UniProtKB-ARBA"/>
</dbReference>
<accession>A0A4S2N7W5</accession>
<evidence type="ECO:0000256" key="7">
    <source>
        <dbReference type="ARBA" id="ARBA00023163"/>
    </source>
</evidence>
<dbReference type="EC" id="3.5.1.98" evidence="2"/>
<keyword evidence="5" id="KW-0156">Chromatin regulator</keyword>
<dbReference type="InterPro" id="IPR023801">
    <property type="entry name" value="His_deacetylse_dom"/>
</dbReference>
<evidence type="ECO:0000256" key="3">
    <source>
        <dbReference type="ARBA" id="ARBA00022491"/>
    </source>
</evidence>
<dbReference type="PRINTS" id="PR01271">
    <property type="entry name" value="HISDACETLASE"/>
</dbReference>
<dbReference type="FunFam" id="3.40.800.20:FF:000001">
    <property type="entry name" value="Histone deacetylase"/>
    <property type="match status" value="1"/>
</dbReference>
<dbReference type="InterPro" id="IPR003084">
    <property type="entry name" value="HDAC_I/II"/>
</dbReference>
<dbReference type="InterPro" id="IPR037138">
    <property type="entry name" value="His_deacetylse_dom_sf"/>
</dbReference>
<gene>
    <name evidence="12" type="ORF">EX30DRAFT_24386</name>
</gene>
<dbReference type="GO" id="GO:0031507">
    <property type="term" value="P:heterochromatin formation"/>
    <property type="evidence" value="ECO:0007669"/>
    <property type="project" value="TreeGrafter"/>
</dbReference>
<dbReference type="STRING" id="341454.A0A4S2N7W5"/>
<dbReference type="SUPFAM" id="SSF52768">
    <property type="entry name" value="Arginase/deacetylase"/>
    <property type="match status" value="1"/>
</dbReference>
<feature type="compositionally biased region" description="Acidic residues" evidence="10">
    <location>
        <begin position="405"/>
        <end position="417"/>
    </location>
</feature>
<evidence type="ECO:0000256" key="2">
    <source>
        <dbReference type="ARBA" id="ARBA00012111"/>
    </source>
</evidence>
<dbReference type="InParanoid" id="A0A4S2N7W5"/>
<dbReference type="InterPro" id="IPR023696">
    <property type="entry name" value="Ureohydrolase_dom_sf"/>
</dbReference>
<dbReference type="Gene3D" id="3.40.800.20">
    <property type="entry name" value="Histone deacetylase domain"/>
    <property type="match status" value="1"/>
</dbReference>
<comment type="similarity">
    <text evidence="9">Belongs to the histone deacetylase family. HD Type 1 subfamily.</text>
</comment>
<dbReference type="AlphaFoldDB" id="A0A4S2N7W5"/>
<feature type="compositionally biased region" description="Basic and acidic residues" evidence="10">
    <location>
        <begin position="501"/>
        <end position="515"/>
    </location>
</feature>
<evidence type="ECO:0000313" key="13">
    <source>
        <dbReference type="Proteomes" id="UP000298138"/>
    </source>
</evidence>
<dbReference type="Proteomes" id="UP000298138">
    <property type="component" value="Unassembled WGS sequence"/>
</dbReference>
<evidence type="ECO:0000259" key="11">
    <source>
        <dbReference type="Pfam" id="PF00850"/>
    </source>
</evidence>
<organism evidence="12 13">
    <name type="scientific">Ascodesmis nigricans</name>
    <dbReference type="NCBI Taxonomy" id="341454"/>
    <lineage>
        <taxon>Eukaryota</taxon>
        <taxon>Fungi</taxon>
        <taxon>Dikarya</taxon>
        <taxon>Ascomycota</taxon>
        <taxon>Pezizomycotina</taxon>
        <taxon>Pezizomycetes</taxon>
        <taxon>Pezizales</taxon>
        <taxon>Ascodesmidaceae</taxon>
        <taxon>Ascodesmis</taxon>
    </lineage>
</organism>
<proteinExistence type="inferred from homology"/>
<dbReference type="CDD" id="cd10004">
    <property type="entry name" value="RPD3-like"/>
    <property type="match status" value="1"/>
</dbReference>
<evidence type="ECO:0000256" key="10">
    <source>
        <dbReference type="SAM" id="MobiDB-lite"/>
    </source>
</evidence>
<comment type="subcellular location">
    <subcellularLocation>
        <location evidence="1">Nucleus</location>
    </subcellularLocation>
</comment>
<dbReference type="InterPro" id="IPR000286">
    <property type="entry name" value="HDACs"/>
</dbReference>
<feature type="compositionally biased region" description="Basic and acidic residues" evidence="10">
    <location>
        <begin position="418"/>
        <end position="437"/>
    </location>
</feature>
<feature type="domain" description="Histone deacetylase" evidence="11">
    <location>
        <begin position="38"/>
        <end position="327"/>
    </location>
</feature>
<dbReference type="PRINTS" id="PR01270">
    <property type="entry name" value="HDASUPER"/>
</dbReference>
<feature type="compositionally biased region" description="Acidic residues" evidence="10">
    <location>
        <begin position="438"/>
        <end position="447"/>
    </location>
</feature>
<feature type="compositionally biased region" description="Acidic residues" evidence="10">
    <location>
        <begin position="516"/>
        <end position="530"/>
    </location>
</feature>
<dbReference type="GO" id="GO:0141221">
    <property type="term" value="F:histone deacetylase activity, hydrolytic mechanism"/>
    <property type="evidence" value="ECO:0007669"/>
    <property type="project" value="UniProtKB-EC"/>
</dbReference>
<keyword evidence="7" id="KW-0804">Transcription</keyword>
<dbReference type="GO" id="GO:0070210">
    <property type="term" value="C:Rpd3L-Expanded complex"/>
    <property type="evidence" value="ECO:0007669"/>
    <property type="project" value="TreeGrafter"/>
</dbReference>
<dbReference type="OrthoDB" id="1918432at2759"/>
<protein>
    <recommendedName>
        <fullName evidence="2">histone deacetylase</fullName>
        <ecNumber evidence="2">3.5.1.98</ecNumber>
    </recommendedName>
</protein>
<evidence type="ECO:0000256" key="5">
    <source>
        <dbReference type="ARBA" id="ARBA00022853"/>
    </source>
</evidence>
<dbReference type="PANTHER" id="PTHR10625">
    <property type="entry name" value="HISTONE DEACETYLASE HDAC1-RELATED"/>
    <property type="match status" value="1"/>
</dbReference>
<feature type="region of interest" description="Disordered" evidence="10">
    <location>
        <begin position="390"/>
        <end position="597"/>
    </location>
</feature>
<keyword evidence="6" id="KW-0805">Transcription regulation</keyword>
<evidence type="ECO:0000313" key="12">
    <source>
        <dbReference type="EMBL" id="TGZ85459.1"/>
    </source>
</evidence>
<dbReference type="EMBL" id="ML220112">
    <property type="protein sequence ID" value="TGZ85459.1"/>
    <property type="molecule type" value="Genomic_DNA"/>
</dbReference>